<dbReference type="Pfam" id="PF25809">
    <property type="entry name" value="STEEP1"/>
    <property type="match status" value="1"/>
</dbReference>
<dbReference type="InterPro" id="IPR029704">
    <property type="entry name" value="STEEP-like"/>
</dbReference>
<sequence length="186" mass="21324">MSISQDCQLEKLPMRPRDRARVIGAAKHAHKFCNTEEEEPVYLRRSDGIERQYRKKCSKCSLLLFYQHSQKNAAATFIVNGALVKFGQGFGKTSIYTQKPDPPKKVMMTKRTKDMGKFSSVTVSTIDEEEEEIEAREVADSYAQNAKVIEKQLERKGMSKRRLQELAELEAKKAKMKGTLIDNQFK</sequence>
<evidence type="ECO:0000256" key="3">
    <source>
        <dbReference type="ARBA" id="ARBA00046019"/>
    </source>
</evidence>
<evidence type="ECO:0000313" key="5">
    <source>
        <dbReference type="EMBL" id="OCT56261.1"/>
    </source>
</evidence>
<name>A0A974BQA3_XENLA</name>
<dbReference type="PANTHER" id="PTHR46355">
    <property type="entry name" value="UPF0428 PROTEIN CXORF56"/>
    <property type="match status" value="1"/>
</dbReference>
<evidence type="ECO:0000256" key="2">
    <source>
        <dbReference type="ARBA" id="ARBA00024237"/>
    </source>
</evidence>
<evidence type="ECO:0000259" key="4">
    <source>
        <dbReference type="Pfam" id="PF25809"/>
    </source>
</evidence>
<organism evidence="5">
    <name type="scientific">Xenopus laevis</name>
    <name type="common">African clawed frog</name>
    <dbReference type="NCBI Taxonomy" id="8355"/>
    <lineage>
        <taxon>Eukaryota</taxon>
        <taxon>Metazoa</taxon>
        <taxon>Chordata</taxon>
        <taxon>Craniata</taxon>
        <taxon>Vertebrata</taxon>
        <taxon>Euteleostomi</taxon>
        <taxon>Amphibia</taxon>
        <taxon>Batrachia</taxon>
        <taxon>Anura</taxon>
        <taxon>Pipoidea</taxon>
        <taxon>Pipidae</taxon>
        <taxon>Xenopodinae</taxon>
        <taxon>Xenopus</taxon>
        <taxon>Xenopus</taxon>
    </lineage>
</organism>
<dbReference type="GO" id="GO:0005737">
    <property type="term" value="C:cytoplasm"/>
    <property type="evidence" value="ECO:0007669"/>
    <property type="project" value="GOC"/>
</dbReference>
<reference evidence="5" key="1">
    <citation type="submission" date="2016-05" db="EMBL/GenBank/DDBJ databases">
        <title>WGS assembly of Xenopus laevis.</title>
        <authorList>
            <person name="Session A."/>
            <person name="Uno Y."/>
            <person name="Kwon T."/>
            <person name="Chapman J."/>
            <person name="Toyoda A."/>
            <person name="Takahashi S."/>
            <person name="Fukui A."/>
            <person name="Hikosaka A."/>
            <person name="Putnam N."/>
            <person name="Stites J."/>
            <person name="Van Heeringen S."/>
            <person name="Quigley I."/>
            <person name="Heinz S."/>
            <person name="Hellsten U."/>
            <person name="Lyons J."/>
            <person name="Suzuki A."/>
            <person name="Kondo M."/>
            <person name="Ogino H."/>
            <person name="Ochi H."/>
            <person name="Bogdanovic O."/>
            <person name="Lister R."/>
            <person name="Georgiou G."/>
            <person name="Paranjpe S."/>
            <person name="Van Kruijsbergen I."/>
            <person name="Mozaffari S."/>
            <person name="Shu S."/>
            <person name="Schmutz J."/>
            <person name="Jenkins J."/>
            <person name="Grimwood J."/>
            <person name="Carlson J."/>
            <person name="Mitros T."/>
            <person name="Simakov O."/>
            <person name="Heald R."/>
            <person name="Miller K."/>
            <person name="Haudenschild C."/>
            <person name="Kuroki Y."/>
            <person name="Tanaka T."/>
            <person name="Michiue T."/>
            <person name="Watanabe M."/>
            <person name="Kinoshita T."/>
            <person name="Ohta Y."/>
            <person name="Mawaribuchi S."/>
            <person name="Suzuki Y."/>
            <person name="Haramoto Y."/>
            <person name="Yamamoto T."/>
            <person name="Takagi C."/>
            <person name="Kitzman J."/>
            <person name="Shendure J."/>
            <person name="Nakayama T."/>
            <person name="Izutsu Y."/>
            <person name="Robert J."/>
            <person name="Dichmann D."/>
            <person name="Flajnik M."/>
            <person name="Houston D."/>
            <person name="Marcotte E."/>
            <person name="Wallingford J."/>
            <person name="Ito Y."/>
            <person name="Asashima M."/>
            <person name="Ueno N."/>
            <person name="Matsuda Y."/>
            <person name="Jan Veenstra G."/>
            <person name="Fujiyama A."/>
            <person name="Harland R."/>
            <person name="Taira M."/>
            <person name="Rokhsar D.S."/>
        </authorList>
    </citation>
    <scope>NUCLEOTIDE SEQUENCE</scope>
    <source>
        <strain evidence="5">J</strain>
        <tissue evidence="5">Blood</tissue>
    </source>
</reference>
<proteinExistence type="inferred from homology"/>
<dbReference type="InterPro" id="IPR057965">
    <property type="entry name" value="STEEP1_dom"/>
</dbReference>
<dbReference type="GO" id="GO:0090158">
    <property type="term" value="P:endoplasmic reticulum membrane organization"/>
    <property type="evidence" value="ECO:0007669"/>
    <property type="project" value="TreeGrafter"/>
</dbReference>
<gene>
    <name evidence="5" type="ORF">XELAEV_18000378mg</name>
</gene>
<dbReference type="AlphaFoldDB" id="A0A974BQA3"/>
<dbReference type="EMBL" id="KV467319">
    <property type="protein sequence ID" value="OCT56261.1"/>
    <property type="molecule type" value="Genomic_DNA"/>
</dbReference>
<dbReference type="PANTHER" id="PTHR46355:SF1">
    <property type="entry name" value="STING ER EXIT PROTEIN"/>
    <property type="match status" value="1"/>
</dbReference>
<comment type="function">
    <text evidence="3">Molecular adapter that stimulates membrane curvature formation and subsequent endoplasmic reticulum exit site (ERES) establishment by recruiting PI3K complex I, leading to COPII vesicle-mediated transport. Promotes endoplasmic reticulum (ER) exit of cGAMP-activated STING1 oligomers.</text>
</comment>
<dbReference type="Proteomes" id="UP000694892">
    <property type="component" value="Unassembled WGS sequence"/>
</dbReference>
<feature type="domain" description="STEEP1" evidence="4">
    <location>
        <begin position="2"/>
        <end position="86"/>
    </location>
</feature>
<accession>A0A974BQA3</accession>
<protein>
    <recommendedName>
        <fullName evidence="2">STING ER exit protein</fullName>
    </recommendedName>
</protein>
<dbReference type="GO" id="GO:0006888">
    <property type="term" value="P:endoplasmic reticulum to Golgi vesicle-mediated transport"/>
    <property type="evidence" value="ECO:0007669"/>
    <property type="project" value="TreeGrafter"/>
</dbReference>
<comment type="similarity">
    <text evidence="1">Belongs to the STEEP1 family.</text>
</comment>
<evidence type="ECO:0000256" key="1">
    <source>
        <dbReference type="ARBA" id="ARBA00024205"/>
    </source>
</evidence>